<dbReference type="SUPFAM" id="SSF52047">
    <property type="entry name" value="RNI-like"/>
    <property type="match status" value="1"/>
</dbReference>
<dbReference type="InterPro" id="IPR027749">
    <property type="entry name" value="TTLL12"/>
</dbReference>
<reference evidence="3" key="1">
    <citation type="submission" date="2013-01" db="EMBL/GenBank/DDBJ databases">
        <title>Draft Genome Sequence of a Mulberry Tree, Morus notabilis C.K. Schneid.</title>
        <authorList>
            <person name="He N."/>
            <person name="Zhao S."/>
        </authorList>
    </citation>
    <scope>NUCLEOTIDE SEQUENCE</scope>
</reference>
<dbReference type="Gene3D" id="3.30.470.20">
    <property type="entry name" value="ATP-grasp fold, B domain"/>
    <property type="match status" value="1"/>
</dbReference>
<dbReference type="GO" id="GO:0016874">
    <property type="term" value="F:ligase activity"/>
    <property type="evidence" value="ECO:0007669"/>
    <property type="project" value="UniProtKB-KW"/>
</dbReference>
<dbReference type="Proteomes" id="UP000030645">
    <property type="component" value="Unassembled WGS sequence"/>
</dbReference>
<dbReference type="PROSITE" id="PS51221">
    <property type="entry name" value="TTL"/>
    <property type="match status" value="1"/>
</dbReference>
<dbReference type="InterPro" id="IPR004344">
    <property type="entry name" value="TTL/TTLL_fam"/>
</dbReference>
<dbReference type="Gene3D" id="3.80.10.10">
    <property type="entry name" value="Ribonuclease Inhibitor"/>
    <property type="match status" value="2"/>
</dbReference>
<name>W9QUY2_9ROSA</name>
<dbReference type="EMBL" id="KE343704">
    <property type="protein sequence ID" value="EXB38954.1"/>
    <property type="molecule type" value="Genomic_DNA"/>
</dbReference>
<dbReference type="Pfam" id="PF25556">
    <property type="entry name" value="SET_TTL"/>
    <property type="match status" value="2"/>
</dbReference>
<dbReference type="InterPro" id="IPR032675">
    <property type="entry name" value="LRR_dom_sf"/>
</dbReference>
<feature type="domain" description="Tubulin--tyrosine ligase-like protein 12 SET-like" evidence="1">
    <location>
        <begin position="76"/>
        <end position="118"/>
    </location>
</feature>
<dbReference type="GO" id="GO:0005737">
    <property type="term" value="C:cytoplasm"/>
    <property type="evidence" value="ECO:0007669"/>
    <property type="project" value="TreeGrafter"/>
</dbReference>
<proteinExistence type="predicted"/>
<dbReference type="Pfam" id="PF03133">
    <property type="entry name" value="TTL"/>
    <property type="match status" value="1"/>
</dbReference>
<dbReference type="AlphaFoldDB" id="W9QUY2"/>
<evidence type="ECO:0000259" key="1">
    <source>
        <dbReference type="Pfam" id="PF25556"/>
    </source>
</evidence>
<dbReference type="PANTHER" id="PTHR46088:SF1">
    <property type="entry name" value="TUBULIN--TYROSINE LIGASE-LIKE PROTEIN 12"/>
    <property type="match status" value="1"/>
</dbReference>
<keyword evidence="3" id="KW-1185">Reference proteome</keyword>
<organism evidence="2 3">
    <name type="scientific">Morus notabilis</name>
    <dbReference type="NCBI Taxonomy" id="981085"/>
    <lineage>
        <taxon>Eukaryota</taxon>
        <taxon>Viridiplantae</taxon>
        <taxon>Streptophyta</taxon>
        <taxon>Embryophyta</taxon>
        <taxon>Tracheophyta</taxon>
        <taxon>Spermatophyta</taxon>
        <taxon>Magnoliopsida</taxon>
        <taxon>eudicotyledons</taxon>
        <taxon>Gunneridae</taxon>
        <taxon>Pentapetalae</taxon>
        <taxon>rosids</taxon>
        <taxon>fabids</taxon>
        <taxon>Rosales</taxon>
        <taxon>Moraceae</taxon>
        <taxon>Moreae</taxon>
        <taxon>Morus</taxon>
    </lineage>
</organism>
<dbReference type="FunFam" id="3.30.470.20:FF:000128">
    <property type="entry name" value="Tubulin--tyrosine ligase-like protein 12"/>
    <property type="match status" value="1"/>
</dbReference>
<evidence type="ECO:0000313" key="2">
    <source>
        <dbReference type="EMBL" id="EXB38954.1"/>
    </source>
</evidence>
<dbReference type="eggNOG" id="KOG2155">
    <property type="taxonomic scope" value="Eukaryota"/>
</dbReference>
<dbReference type="PANTHER" id="PTHR46088">
    <property type="entry name" value="TUBULIN--TYROSINE LIGASE-LIKE PROTEIN 12"/>
    <property type="match status" value="1"/>
</dbReference>
<protein>
    <submittedName>
        <fullName evidence="2">Tubulin--tyrosine ligase-like protein 12</fullName>
    </submittedName>
</protein>
<dbReference type="STRING" id="981085.W9QUY2"/>
<keyword evidence="2" id="KW-0436">Ligase</keyword>
<sequence length="951" mass="107905">MSAAATTAERIETYEDFVKVHGLLLTASGLPQSLHRKLFAKLSSETFDGGSFFQIVPCDDGPQRSLVLTSESMPKHSDVFLVDHAWTFRLSDAYNQLREVPGLAERMASIMCVDGDSNSDSEENGVNGNDARKTVFEVVESEIVVAKEKGEDNLKWLELEELEIDDDALLSLDLANKFPGLLALSLCGNKLENADVVVQEVTKFKDLRALWLNNNPVVEKCGVQLADKVLQGLPNLEIYNSKFTSNYGEWALGFCGEVYDKENPGSGKLQDDPSLQRITSLDLSNRCIHNLIDKAFSLLRLPSLSYLNIRGNPLEQNSIGDLFQILGGFPGLHSLEVDIPGPLGESAVEILESLPNLSVLNGVVASKILEHGKHVIDSKLQPRLPEWTADESLADRVLNAMWPYLMTYRLADEEKIDETSVWYVMDELGSALRHSDEPNFRVAPFLFMPEGKLASAVSFSILWPIQNVQKGDECTRDFLFGIGEDKQRSARLTAWFHTPENYFIQFGKTPSVSFDSSMATLPLRKGNPDIFYLMICLRYHATPIVSKTCCRQISCGAIFGVATTILKRMMELFSLYEKHWNNLQSRKLTLPPIQPYPPRSPLRNDGCPLRLYTDIPHVEEFLTRPEFVINLSLLLFLGCCLKATDPNRADIIWTSVQVDEDMKKATGITDNQFVNQFPFEACIVMKHHLAETIQKAHGSPEWLQPTYNLETNLSEFIGDYYVRKRDGRDHLWILKPWNMARTIDTTVTDNLTAIIRLMETGPKICQKYIEHPALFNGKKFDLRYIVLVRSMKPLELFLSDVFWARLANNSYSLEKHSFFEYETHFTVMNYRGRFNHKNTPEFVKEFELEHQVKWLDIRERVRTMIRSVFEAAAIAHPEMHSPTSRAMYGVDVMLDSSFNPKLLEVTYCPDCARACKYDTEAIVGGVVKGRDFFNDIFGCLFLNETTHVSPL</sequence>
<feature type="domain" description="Tubulin--tyrosine ligase-like protein 12 SET-like" evidence="1">
    <location>
        <begin position="389"/>
        <end position="497"/>
    </location>
</feature>
<gene>
    <name evidence="2" type="ORF">L484_027389</name>
</gene>
<dbReference type="InterPro" id="IPR057954">
    <property type="entry name" value="SET_TTL12"/>
</dbReference>
<accession>W9QUY2</accession>
<evidence type="ECO:0000313" key="3">
    <source>
        <dbReference type="Proteomes" id="UP000030645"/>
    </source>
</evidence>